<dbReference type="AlphaFoldDB" id="A0A0C2X6G7"/>
<dbReference type="HOGENOM" id="CLU_3013702_0_0_1"/>
<sequence length="56" mass="6211">MRRLRRAQPLLAHRTATAFIVANASNYSHGNLLQDIALQDFYSNAAPFIPVVLVTS</sequence>
<gene>
    <name evidence="1" type="ORF">M378DRAFT_163360</name>
</gene>
<reference evidence="1 2" key="1">
    <citation type="submission" date="2014-04" db="EMBL/GenBank/DDBJ databases">
        <title>Evolutionary Origins and Diversification of the Mycorrhizal Mutualists.</title>
        <authorList>
            <consortium name="DOE Joint Genome Institute"/>
            <consortium name="Mycorrhizal Genomics Consortium"/>
            <person name="Kohler A."/>
            <person name="Kuo A."/>
            <person name="Nagy L.G."/>
            <person name="Floudas D."/>
            <person name="Copeland A."/>
            <person name="Barry K.W."/>
            <person name="Cichocki N."/>
            <person name="Veneault-Fourrey C."/>
            <person name="LaButti K."/>
            <person name="Lindquist E.A."/>
            <person name="Lipzen A."/>
            <person name="Lundell T."/>
            <person name="Morin E."/>
            <person name="Murat C."/>
            <person name="Riley R."/>
            <person name="Ohm R."/>
            <person name="Sun H."/>
            <person name="Tunlid A."/>
            <person name="Henrissat B."/>
            <person name="Grigoriev I.V."/>
            <person name="Hibbett D.S."/>
            <person name="Martin F."/>
        </authorList>
    </citation>
    <scope>NUCLEOTIDE SEQUENCE [LARGE SCALE GENOMIC DNA]</scope>
    <source>
        <strain evidence="1 2">Koide BX008</strain>
    </source>
</reference>
<protein>
    <submittedName>
        <fullName evidence="1">Uncharacterized protein</fullName>
    </submittedName>
</protein>
<proteinExistence type="predicted"/>
<evidence type="ECO:0000313" key="1">
    <source>
        <dbReference type="EMBL" id="KIL64333.1"/>
    </source>
</evidence>
<dbReference type="InParanoid" id="A0A0C2X6G7"/>
<organism evidence="1 2">
    <name type="scientific">Amanita muscaria (strain Koide BX008)</name>
    <dbReference type="NCBI Taxonomy" id="946122"/>
    <lineage>
        <taxon>Eukaryota</taxon>
        <taxon>Fungi</taxon>
        <taxon>Dikarya</taxon>
        <taxon>Basidiomycota</taxon>
        <taxon>Agaricomycotina</taxon>
        <taxon>Agaricomycetes</taxon>
        <taxon>Agaricomycetidae</taxon>
        <taxon>Agaricales</taxon>
        <taxon>Pluteineae</taxon>
        <taxon>Amanitaceae</taxon>
        <taxon>Amanita</taxon>
    </lineage>
</organism>
<name>A0A0C2X6G7_AMAMK</name>
<keyword evidence="2" id="KW-1185">Reference proteome</keyword>
<dbReference type="Proteomes" id="UP000054549">
    <property type="component" value="Unassembled WGS sequence"/>
</dbReference>
<evidence type="ECO:0000313" key="2">
    <source>
        <dbReference type="Proteomes" id="UP000054549"/>
    </source>
</evidence>
<accession>A0A0C2X6G7</accession>
<dbReference type="EMBL" id="KN818250">
    <property type="protein sequence ID" value="KIL64333.1"/>
    <property type="molecule type" value="Genomic_DNA"/>
</dbReference>